<dbReference type="PANTHER" id="PTHR42810">
    <property type="entry name" value="PURINE PERMEASE C1399.01C-RELATED"/>
    <property type="match status" value="1"/>
</dbReference>
<proteinExistence type="inferred from homology"/>
<evidence type="ECO:0000256" key="4">
    <source>
        <dbReference type="ARBA" id="ARBA00022692"/>
    </source>
</evidence>
<feature type="transmembrane region" description="Helical" evidence="7">
    <location>
        <begin position="92"/>
        <end position="116"/>
    </location>
</feature>
<evidence type="ECO:0000313" key="8">
    <source>
        <dbReference type="EMBL" id="EUJ27828.1"/>
    </source>
</evidence>
<evidence type="ECO:0000256" key="6">
    <source>
        <dbReference type="ARBA" id="ARBA00023136"/>
    </source>
</evidence>
<name>A0A829R5D6_LISGR</name>
<gene>
    <name evidence="8" type="ORF">LMUR_09964</name>
</gene>
<feature type="transmembrane region" description="Helical" evidence="7">
    <location>
        <begin position="398"/>
        <end position="422"/>
    </location>
</feature>
<dbReference type="Proteomes" id="UP000019251">
    <property type="component" value="Unassembled WGS sequence"/>
</dbReference>
<dbReference type="NCBIfam" id="NF037981">
    <property type="entry name" value="NCS2_1"/>
    <property type="match status" value="1"/>
</dbReference>
<organism evidence="8 9">
    <name type="scientific">Listeria grayi FSL F6-1183</name>
    <dbReference type="NCBI Taxonomy" id="1265827"/>
    <lineage>
        <taxon>Bacteria</taxon>
        <taxon>Bacillati</taxon>
        <taxon>Bacillota</taxon>
        <taxon>Bacilli</taxon>
        <taxon>Bacillales</taxon>
        <taxon>Listeriaceae</taxon>
        <taxon>Listeria</taxon>
    </lineage>
</organism>
<feature type="transmembrane region" description="Helical" evidence="7">
    <location>
        <begin position="335"/>
        <end position="356"/>
    </location>
</feature>
<dbReference type="EMBL" id="AODG01000011">
    <property type="protein sequence ID" value="EUJ27828.1"/>
    <property type="molecule type" value="Genomic_DNA"/>
</dbReference>
<feature type="transmembrane region" description="Helical" evidence="7">
    <location>
        <begin position="368"/>
        <end position="386"/>
    </location>
</feature>
<accession>A0A829R5D6</accession>
<comment type="subcellular location">
    <subcellularLocation>
        <location evidence="1">Membrane</location>
        <topology evidence="1">Multi-pass membrane protein</topology>
    </subcellularLocation>
</comment>
<dbReference type="InterPro" id="IPR006043">
    <property type="entry name" value="NCS2"/>
</dbReference>
<reference evidence="8 9" key="1">
    <citation type="submission" date="2012-12" db="EMBL/GenBank/DDBJ databases">
        <title>Novel taxa of Listeriaceae from agricultural environments in the United States.</title>
        <authorList>
            <person name="den Bakker H.C."/>
            <person name="Allred A."/>
            <person name="Warchocki S."/>
            <person name="Wright E.M."/>
            <person name="Burrell A."/>
            <person name="Nightingale K.K."/>
            <person name="Kephart D."/>
            <person name="Wiedmann M."/>
        </authorList>
    </citation>
    <scope>NUCLEOTIDE SEQUENCE [LARGE SCALE GENOMIC DNA]</scope>
    <source>
        <strain evidence="8 9">FSL F6-1183</strain>
    </source>
</reference>
<feature type="transmembrane region" description="Helical" evidence="7">
    <location>
        <begin position="39"/>
        <end position="57"/>
    </location>
</feature>
<feature type="transmembrane region" description="Helical" evidence="7">
    <location>
        <begin position="69"/>
        <end position="86"/>
    </location>
</feature>
<dbReference type="Pfam" id="PF00860">
    <property type="entry name" value="Xan_ur_permease"/>
    <property type="match status" value="1"/>
</dbReference>
<feature type="transmembrane region" description="Helical" evidence="7">
    <location>
        <begin position="157"/>
        <end position="176"/>
    </location>
</feature>
<evidence type="ECO:0000256" key="5">
    <source>
        <dbReference type="ARBA" id="ARBA00022989"/>
    </source>
</evidence>
<evidence type="ECO:0000256" key="3">
    <source>
        <dbReference type="ARBA" id="ARBA00022448"/>
    </source>
</evidence>
<evidence type="ECO:0000256" key="2">
    <source>
        <dbReference type="ARBA" id="ARBA00008821"/>
    </source>
</evidence>
<feature type="transmembrane region" description="Helical" evidence="7">
    <location>
        <begin position="188"/>
        <end position="205"/>
    </location>
</feature>
<evidence type="ECO:0000313" key="9">
    <source>
        <dbReference type="Proteomes" id="UP000019251"/>
    </source>
</evidence>
<dbReference type="GO" id="GO:0042907">
    <property type="term" value="F:xanthine transmembrane transporter activity"/>
    <property type="evidence" value="ECO:0007669"/>
    <property type="project" value="TreeGrafter"/>
</dbReference>
<keyword evidence="6 7" id="KW-0472">Membrane</keyword>
<dbReference type="AlphaFoldDB" id="A0A829R5D6"/>
<keyword evidence="4 7" id="KW-0812">Transmembrane</keyword>
<feature type="transmembrane region" description="Helical" evidence="7">
    <location>
        <begin position="310"/>
        <end position="329"/>
    </location>
</feature>
<comment type="similarity">
    <text evidence="2">Belongs to the nucleobase:cation symporter-2 (NCS2) (TC 2.A.40) family.</text>
</comment>
<keyword evidence="5 7" id="KW-1133">Transmembrane helix</keyword>
<protein>
    <submittedName>
        <fullName evidence="8">Xanthine/uracil/vitamin C permease</fullName>
    </submittedName>
</protein>
<dbReference type="GO" id="GO:0005886">
    <property type="term" value="C:plasma membrane"/>
    <property type="evidence" value="ECO:0007669"/>
    <property type="project" value="TreeGrafter"/>
</dbReference>
<dbReference type="PANTHER" id="PTHR42810:SF1">
    <property type="entry name" value="PURINE PERMEASE YWDJ-RELATED"/>
    <property type="match status" value="1"/>
</dbReference>
<feature type="transmembrane region" description="Helical" evidence="7">
    <location>
        <begin position="7"/>
        <end position="27"/>
    </location>
</feature>
<feature type="transmembrane region" description="Helical" evidence="7">
    <location>
        <begin position="225"/>
        <end position="244"/>
    </location>
</feature>
<keyword evidence="3" id="KW-0813">Transport</keyword>
<sequence>MKKGIAGIQWMIFMIAAAIVAPISIANQYHLTTTETSGLLARTIFVLGIAGILQIIIGHKLPIHEGPAGLWWSVFTVYTGFIGVLYSTNIAALQALSGAMIVSGGFFIILSFFGFIEKLAKLFTPTVTFIYLMLLVLQLSGSFIKGMFGITGENGTINVKTALLSLVVVCLSFFFGKTRILWVRQYSVVFSLLIGWLLFIVFRQAPAVAHTSSWFALPELFPFGAPLFDLGGITTAFFLTFLLITNLVASIRLMETIVNPSGAEDSSRYRRSGFVSGVNQLLGGGFGAIGSVPISGAAGFVAQTGEKSRLAFLIGCVLTTVITFFPPLMHVMAAIPAPVGYAVVFVLFSNMVVMALKELKNIIRLENDTYLIIGISLMTGVGIMFLPPSATSQLPAALIALLNNGLIVGSVIGILLEQLLLYRNRTQK</sequence>
<dbReference type="RefSeq" id="WP_036106517.1">
    <property type="nucleotide sequence ID" value="NZ_AODG01000011.1"/>
</dbReference>
<feature type="transmembrane region" description="Helical" evidence="7">
    <location>
        <begin position="128"/>
        <end position="151"/>
    </location>
</feature>
<evidence type="ECO:0000256" key="7">
    <source>
        <dbReference type="SAM" id="Phobius"/>
    </source>
</evidence>
<comment type="caution">
    <text evidence="8">The sequence shown here is derived from an EMBL/GenBank/DDBJ whole genome shotgun (WGS) entry which is preliminary data.</text>
</comment>
<evidence type="ECO:0000256" key="1">
    <source>
        <dbReference type="ARBA" id="ARBA00004141"/>
    </source>
</evidence>